<dbReference type="InterPro" id="IPR004390">
    <property type="entry name" value="SR_rcpt_FtsY"/>
</dbReference>
<dbReference type="InterPro" id="IPR027417">
    <property type="entry name" value="P-loop_NTPase"/>
</dbReference>
<dbReference type="InterPro" id="IPR042101">
    <property type="entry name" value="SRP54_N_sf"/>
</dbReference>
<evidence type="ECO:0000256" key="9">
    <source>
        <dbReference type="ARBA" id="ARBA00053570"/>
    </source>
</evidence>
<feature type="binding site" evidence="10">
    <location>
        <begin position="226"/>
        <end position="233"/>
    </location>
    <ligand>
        <name>GTP</name>
        <dbReference type="ChEBI" id="CHEBI:37565"/>
    </ligand>
</feature>
<dbReference type="InterPro" id="IPR013822">
    <property type="entry name" value="Signal_recog_particl_SRP54_hlx"/>
</dbReference>
<dbReference type="GO" id="GO:0003924">
    <property type="term" value="F:GTPase activity"/>
    <property type="evidence" value="ECO:0007669"/>
    <property type="project" value="UniProtKB-UniRule"/>
</dbReference>
<accession>A0AAT9IGM9</accession>
<dbReference type="Pfam" id="PF02881">
    <property type="entry name" value="SRP54_N"/>
    <property type="match status" value="1"/>
</dbReference>
<dbReference type="FunFam" id="3.40.50.300:FF:000053">
    <property type="entry name" value="Signal recognition particle receptor FtsY"/>
    <property type="match status" value="1"/>
</dbReference>
<comment type="subcellular location">
    <subcellularLocation>
        <location evidence="10">Cell membrane</location>
        <topology evidence="10">Peripheral membrane protein</topology>
        <orientation evidence="10">Cytoplasmic side</orientation>
    </subcellularLocation>
    <subcellularLocation>
        <location evidence="10">Cytoplasm</location>
    </subcellularLocation>
</comment>
<dbReference type="NCBIfam" id="TIGR00064">
    <property type="entry name" value="ftsY"/>
    <property type="match status" value="1"/>
</dbReference>
<reference evidence="12" key="1">
    <citation type="submission" date="2024-06" db="EMBL/GenBank/DDBJ databases">
        <authorList>
            <person name="Manzano-Marin A."/>
            <person name="Manzano-Marin A."/>
            <person name="Alejandro Manzano Marin A."/>
        </authorList>
    </citation>
    <scope>NUCLEOTIDE SEQUENCE</scope>
    <source>
        <strain evidence="12">Ancorni-2928</strain>
    </source>
</reference>
<organism evidence="12">
    <name type="scientific">Buchnera aphidicola</name>
    <name type="common">Anoecia corni</name>
    <dbReference type="NCBI Taxonomy" id="2994477"/>
    <lineage>
        <taxon>Bacteria</taxon>
        <taxon>Pseudomonadati</taxon>
        <taxon>Pseudomonadota</taxon>
        <taxon>Gammaproteobacteria</taxon>
        <taxon>Enterobacterales</taxon>
        <taxon>Erwiniaceae</taxon>
        <taxon>Buchnera</taxon>
    </lineage>
</organism>
<protein>
    <recommendedName>
        <fullName evidence="10">Signal recognition particle receptor FtsY</fullName>
        <shortName evidence="10">SRP receptor</shortName>
        <ecNumber evidence="10">3.6.5.4</ecNumber>
    </recommendedName>
</protein>
<keyword evidence="6 10" id="KW-0472">Membrane</keyword>
<dbReference type="InterPro" id="IPR003593">
    <property type="entry name" value="AAA+_ATPase"/>
</dbReference>
<dbReference type="SMART" id="SM00963">
    <property type="entry name" value="SRP54_N"/>
    <property type="match status" value="1"/>
</dbReference>
<feature type="binding site" evidence="10">
    <location>
        <begin position="308"/>
        <end position="312"/>
    </location>
    <ligand>
        <name>GTP</name>
        <dbReference type="ChEBI" id="CHEBI:37565"/>
    </ligand>
</feature>
<dbReference type="InterPro" id="IPR036225">
    <property type="entry name" value="SRP/SRP_N"/>
</dbReference>
<comment type="similarity">
    <text evidence="10">Belongs to the GTP-binding SRP family. FtsY subfamily.</text>
</comment>
<proteinExistence type="inferred from homology"/>
<gene>
    <name evidence="10 12" type="primary">ftsY</name>
    <name evidence="12" type="ORF">BUANCORI2928_023</name>
</gene>
<evidence type="ECO:0000256" key="10">
    <source>
        <dbReference type="HAMAP-Rule" id="MF_00920"/>
    </source>
</evidence>
<comment type="subunit">
    <text evidence="10">Part of the signal recognition particle protein translocation system, which is composed of SRP and FtsY. SRP is a ribonucleoprotein composed of Ffh and a 4.5S RNA molecule.</text>
</comment>
<dbReference type="GO" id="GO:0005886">
    <property type="term" value="C:plasma membrane"/>
    <property type="evidence" value="ECO:0007669"/>
    <property type="project" value="UniProtKB-SubCell"/>
</dbReference>
<feature type="binding site" evidence="10">
    <location>
        <begin position="372"/>
        <end position="375"/>
    </location>
    <ligand>
        <name>GTP</name>
        <dbReference type="ChEBI" id="CHEBI:37565"/>
    </ligand>
</feature>
<dbReference type="HAMAP" id="MF_00920">
    <property type="entry name" value="FtsY"/>
    <property type="match status" value="1"/>
</dbReference>
<evidence type="ECO:0000256" key="5">
    <source>
        <dbReference type="ARBA" id="ARBA00023134"/>
    </source>
</evidence>
<dbReference type="FunFam" id="1.20.120.140:FF:000002">
    <property type="entry name" value="Signal recognition particle receptor FtsY"/>
    <property type="match status" value="1"/>
</dbReference>
<dbReference type="CDD" id="cd17874">
    <property type="entry name" value="FtsY"/>
    <property type="match status" value="1"/>
</dbReference>
<dbReference type="GO" id="GO:0005047">
    <property type="term" value="F:signal recognition particle binding"/>
    <property type="evidence" value="ECO:0007669"/>
    <property type="project" value="TreeGrafter"/>
</dbReference>
<dbReference type="SMART" id="SM00382">
    <property type="entry name" value="AAA"/>
    <property type="match status" value="1"/>
</dbReference>
<keyword evidence="5 10" id="KW-0342">GTP-binding</keyword>
<dbReference type="GO" id="GO:0005737">
    <property type="term" value="C:cytoplasm"/>
    <property type="evidence" value="ECO:0007669"/>
    <property type="project" value="UniProtKB-SubCell"/>
</dbReference>
<dbReference type="EC" id="3.6.5.4" evidence="10"/>
<evidence type="ECO:0000259" key="11">
    <source>
        <dbReference type="PROSITE" id="PS00300"/>
    </source>
</evidence>
<keyword evidence="4 10" id="KW-0378">Hydrolase</keyword>
<evidence type="ECO:0000256" key="1">
    <source>
        <dbReference type="ARBA" id="ARBA00022475"/>
    </source>
</evidence>
<dbReference type="PANTHER" id="PTHR43134:SF1">
    <property type="entry name" value="SIGNAL RECOGNITION PARTICLE RECEPTOR SUBUNIT ALPHA"/>
    <property type="match status" value="1"/>
</dbReference>
<keyword evidence="1 10" id="KW-1003">Cell membrane</keyword>
<evidence type="ECO:0000256" key="3">
    <source>
        <dbReference type="ARBA" id="ARBA00022741"/>
    </source>
</evidence>
<evidence type="ECO:0000256" key="7">
    <source>
        <dbReference type="ARBA" id="ARBA00023170"/>
    </source>
</evidence>
<dbReference type="InterPro" id="IPR000897">
    <property type="entry name" value="SRP54_GTPase_dom"/>
</dbReference>
<dbReference type="EMBL" id="OZ060371">
    <property type="protein sequence ID" value="CAL4042036.1"/>
    <property type="molecule type" value="Genomic_DNA"/>
</dbReference>
<evidence type="ECO:0000313" key="12">
    <source>
        <dbReference type="EMBL" id="CAL4042036.1"/>
    </source>
</evidence>
<evidence type="ECO:0000256" key="6">
    <source>
        <dbReference type="ARBA" id="ARBA00023136"/>
    </source>
</evidence>
<evidence type="ECO:0000256" key="2">
    <source>
        <dbReference type="ARBA" id="ARBA00022490"/>
    </source>
</evidence>
<dbReference type="RefSeq" id="WP_367681011.1">
    <property type="nucleotide sequence ID" value="NZ_OZ060371.1"/>
</dbReference>
<evidence type="ECO:0000256" key="4">
    <source>
        <dbReference type="ARBA" id="ARBA00022801"/>
    </source>
</evidence>
<evidence type="ECO:0000256" key="8">
    <source>
        <dbReference type="ARBA" id="ARBA00048027"/>
    </source>
</evidence>
<keyword evidence="3 10" id="KW-0547">Nucleotide-binding</keyword>
<name>A0AAT9IGM9_9GAMM</name>
<keyword evidence="2 10" id="KW-0963">Cytoplasm</keyword>
<comment type="function">
    <text evidence="9 10">Involved in targeting and insertion of nascent membrane proteins into the cytoplasmic membrane. Acts as a receptor for the complex formed by the signal recognition particle (SRP) and the ribosome-nascent chain (RNC). Interaction with SRP-RNC leads to the transfer of the RNC complex to the Sec translocase for insertion into the membrane, the hydrolysis of GTP by both Ffh and FtsY, and the dissociation of the SRP-FtsY complex into the individual components.</text>
</comment>
<dbReference type="GO" id="GO:0006614">
    <property type="term" value="P:SRP-dependent cotranslational protein targeting to membrane"/>
    <property type="evidence" value="ECO:0007669"/>
    <property type="project" value="InterPro"/>
</dbReference>
<dbReference type="Gene3D" id="3.40.50.300">
    <property type="entry name" value="P-loop containing nucleotide triphosphate hydrolases"/>
    <property type="match status" value="1"/>
</dbReference>
<dbReference type="Gene3D" id="1.20.120.140">
    <property type="entry name" value="Signal recognition particle SRP54, nucleotide-binding domain"/>
    <property type="match status" value="1"/>
</dbReference>
<dbReference type="SUPFAM" id="SSF47364">
    <property type="entry name" value="Domain of the SRP/SRP receptor G-proteins"/>
    <property type="match status" value="1"/>
</dbReference>
<dbReference type="SUPFAM" id="SSF52540">
    <property type="entry name" value="P-loop containing nucleoside triphosphate hydrolases"/>
    <property type="match status" value="1"/>
</dbReference>
<sequence length="424" mass="48823">MSKKHYNNFFSWLWRKKKKNDNKLEENQKQNNHQETQKDKITILKNALVLEKKSKTIKIKIKNQNAQKLINNNQKKISKIDQYSNKRLDNQEQKLSTTLLNNKIQKNIKNKQNENRYNNVFQSLQFSLKKTKNYLEKKIKKIFFSNQENNDLFESIEEMLLLSDFGVNTTNNIIKSLKKEVYKNNTTDKSKIFFILKKNLLDILNKPSKEKIKTNQKKPKVILIVGVNGVGKTTTIGKLAYKFKQSGNSIMLAAGDTFRAAAVDQLKVFGEKNKVPVIYNKIGTDPSAVIYDSLQAAKAKKIDILISDTAGRLHNKQHLMEELKKIVRIIKKHNQSSNLEVTLVIDACSGQNTLQQVNLFNSMISVNNIIVTKLDGTAKGGVIFAISDQFSIPINYLGFGEKIYDLQEFNKKKFIEILFEKNNK</sequence>
<dbReference type="PROSITE" id="PS00300">
    <property type="entry name" value="SRP54"/>
    <property type="match status" value="1"/>
</dbReference>
<dbReference type="AlphaFoldDB" id="A0AAT9IGM9"/>
<dbReference type="SMART" id="SM00962">
    <property type="entry name" value="SRP54"/>
    <property type="match status" value="1"/>
</dbReference>
<comment type="catalytic activity">
    <reaction evidence="8 10">
        <text>GTP + H2O = GDP + phosphate + H(+)</text>
        <dbReference type="Rhea" id="RHEA:19669"/>
        <dbReference type="ChEBI" id="CHEBI:15377"/>
        <dbReference type="ChEBI" id="CHEBI:15378"/>
        <dbReference type="ChEBI" id="CHEBI:37565"/>
        <dbReference type="ChEBI" id="CHEBI:43474"/>
        <dbReference type="ChEBI" id="CHEBI:58189"/>
        <dbReference type="EC" id="3.6.5.4"/>
    </reaction>
</comment>
<feature type="domain" description="SRP54-type proteins GTP-binding" evidence="11">
    <location>
        <begin position="393"/>
        <end position="406"/>
    </location>
</feature>
<dbReference type="Pfam" id="PF00448">
    <property type="entry name" value="SRP54"/>
    <property type="match status" value="1"/>
</dbReference>
<keyword evidence="7 10" id="KW-0675">Receptor</keyword>
<dbReference type="PANTHER" id="PTHR43134">
    <property type="entry name" value="SIGNAL RECOGNITION PARTICLE RECEPTOR SUBUNIT ALPHA"/>
    <property type="match status" value="1"/>
</dbReference>
<dbReference type="GO" id="GO:0005525">
    <property type="term" value="F:GTP binding"/>
    <property type="evidence" value="ECO:0007669"/>
    <property type="project" value="UniProtKB-UniRule"/>
</dbReference>